<reference evidence="3 4" key="1">
    <citation type="submission" date="2015-04" db="EMBL/GenBank/DDBJ databases">
        <authorList>
            <person name="Syromyatnikov M.Y."/>
            <person name="Popov V.N."/>
        </authorList>
    </citation>
    <scope>NUCLEOTIDE SEQUENCE [LARGE SCALE GENOMIC DNA]</scope>
</reference>
<dbReference type="GO" id="GO:0005737">
    <property type="term" value="C:cytoplasm"/>
    <property type="evidence" value="ECO:0007669"/>
    <property type="project" value="TreeGrafter"/>
</dbReference>
<accession>A0A1J1HQZ1</accession>
<dbReference type="Gene3D" id="1.25.10.10">
    <property type="entry name" value="Leucine-rich Repeat Variant"/>
    <property type="match status" value="1"/>
</dbReference>
<evidence type="ECO:0000313" key="4">
    <source>
        <dbReference type="Proteomes" id="UP000183832"/>
    </source>
</evidence>
<dbReference type="Pfam" id="PF21547">
    <property type="entry name" value="TTI1"/>
    <property type="match status" value="1"/>
</dbReference>
<evidence type="ECO:0000259" key="1">
    <source>
        <dbReference type="Pfam" id="PF24173"/>
    </source>
</evidence>
<dbReference type="OrthoDB" id="49511at2759"/>
<dbReference type="PANTHER" id="PTHR18460:SF3">
    <property type="entry name" value="TELO2-INTERACTING PROTEIN 1 HOMOLOG"/>
    <property type="match status" value="1"/>
</dbReference>
<proteinExistence type="predicted"/>
<feature type="domain" description="TTI1 N-terminal TPR" evidence="1">
    <location>
        <begin position="6"/>
        <end position="348"/>
    </location>
</feature>
<dbReference type="InterPro" id="IPR057567">
    <property type="entry name" value="TPR_TTI1_C"/>
</dbReference>
<dbReference type="Pfam" id="PF24173">
    <property type="entry name" value="TPR_TTI1_N"/>
    <property type="match status" value="1"/>
</dbReference>
<dbReference type="AlphaFoldDB" id="A0A1J1HQZ1"/>
<gene>
    <name evidence="3" type="ORF">CLUMA_CG004116</name>
</gene>
<dbReference type="InterPro" id="IPR052587">
    <property type="entry name" value="TELO2-interacting_protein_1"/>
</dbReference>
<evidence type="ECO:0000259" key="2">
    <source>
        <dbReference type="Pfam" id="PF24181"/>
    </source>
</evidence>
<dbReference type="Proteomes" id="UP000183832">
    <property type="component" value="Unassembled WGS sequence"/>
</dbReference>
<dbReference type="InterPro" id="IPR057566">
    <property type="entry name" value="TPR_TTI1_N"/>
</dbReference>
<dbReference type="Pfam" id="PF24176">
    <property type="entry name" value="TPR_TTI1_2nd"/>
    <property type="match status" value="1"/>
</dbReference>
<evidence type="ECO:0000313" key="3">
    <source>
        <dbReference type="EMBL" id="CRK90445.1"/>
    </source>
</evidence>
<dbReference type="PANTHER" id="PTHR18460">
    <property type="entry name" value="TEL2 INTERACTING PROTEIN 1 TTI1 FAMILY MEMBER"/>
    <property type="match status" value="1"/>
</dbReference>
<dbReference type="InterPro" id="IPR016024">
    <property type="entry name" value="ARM-type_fold"/>
</dbReference>
<keyword evidence="4" id="KW-1185">Reference proteome</keyword>
<dbReference type="InterPro" id="IPR011989">
    <property type="entry name" value="ARM-like"/>
</dbReference>
<sequence length="1020" mass="118518">MTNLEHLKKTPTLNNANSMLNQIRELKDENFQLVQEMFLTTLISLLDNNYELKSNEIKTTLVKCINLILLGSKLTKDLHYKILLIITLKQIFDFPSNSYKSNLSEEQKIATFECLEISSRRLDSDVVETFMVNENKILLSQCVFVCKEAIMKEKYLKIRKCATEAIMSLMQLHDKADFNDIVLRDQISKMVFIMLPQVSAALLNVCLESSFKASNLIAISTKVFGRYLCLVFEDYEKKSIVAYSSEDFVQLLKNSQKLQKDDDSVLQTNSKNSTESIANLTKSEEWINAASRKIAPTVMRLKKLQGSEHEKIRFELAHLSWNLLNKCLINIQSFAPFLLENLILFSDDSEERIKELSWKSLQQLSINYPAFNQKIDELFLEHLKHLPIIIINGDESEQIAGFTLLNSFIINIVTIKSENSQLDFILDNPLILAKLIENLLSCCELEVPNDLLFYENLTMNTLQDDFYKMKKPWKCFKYLKTTAVIKKFSEICQNIGKSQSAKLFITHLQDNMDCLEYLVLLIEIIDGKNENSALEEIVEEFLDQTYWTMPIFPSERICHKPKKDLKEEWFKDTTPGLYESAIEVRLRDVSLEDEDDYTEELTLKRIKYNILSTCLVVEFIGTLAKILEKKFQRFLLRSLHKVLEKAGNSNFIVRTSGLEALQNISDGMGFKDVSKLIDEHSDFLLFNIKKLLRNKDENDAVIDMLSVIFKVSQSSMTAYVKDIIDTIADRIVDERKAENASHLKMFHLYVSSIKYWQKDCFNDTEIDKTEVKFKWDEFLEQCKFELENDEEIMKVNENIEESKTVNEENCSEDVNEEEIVDEKMDEKTLPPHIELIIKIFNSSLQFFASTNPTEVILTHEIFLEGLPILHLYEDEFLPIVHQMWYPFTKQFQGKNLVVLRNSFRLLVLLSKLAKSFILKRATNEAIPVLNNFLRQTFKSTDKKENLFFTQEFKLQHEILSGYASLIIDLEVDDKGVDEIVDIIMRYTNHSNETISKTSKNCIETLKTFNSGLIHFKKILE</sequence>
<name>A0A1J1HQZ1_9DIPT</name>
<protein>
    <submittedName>
        <fullName evidence="3">CLUMA_CG004116, isoform A</fullName>
    </submittedName>
</protein>
<dbReference type="SUPFAM" id="SSF48371">
    <property type="entry name" value="ARM repeat"/>
    <property type="match status" value="1"/>
</dbReference>
<dbReference type="InterPro" id="IPR049362">
    <property type="entry name" value="TTI1_rpt"/>
</dbReference>
<dbReference type="EMBL" id="CVRI01000019">
    <property type="protein sequence ID" value="CRK90445.1"/>
    <property type="molecule type" value="Genomic_DNA"/>
</dbReference>
<organism evidence="3 4">
    <name type="scientific">Clunio marinus</name>
    <dbReference type="NCBI Taxonomy" id="568069"/>
    <lineage>
        <taxon>Eukaryota</taxon>
        <taxon>Metazoa</taxon>
        <taxon>Ecdysozoa</taxon>
        <taxon>Arthropoda</taxon>
        <taxon>Hexapoda</taxon>
        <taxon>Insecta</taxon>
        <taxon>Pterygota</taxon>
        <taxon>Neoptera</taxon>
        <taxon>Endopterygota</taxon>
        <taxon>Diptera</taxon>
        <taxon>Nematocera</taxon>
        <taxon>Chironomoidea</taxon>
        <taxon>Chironomidae</taxon>
        <taxon>Clunio</taxon>
    </lineage>
</organism>
<dbReference type="Pfam" id="PF24181">
    <property type="entry name" value="TPR_TTI1_C"/>
    <property type="match status" value="1"/>
</dbReference>
<dbReference type="STRING" id="568069.A0A1J1HQZ1"/>
<feature type="domain" description="TTI1 C-terminal TPR" evidence="2">
    <location>
        <begin position="747"/>
        <end position="991"/>
    </location>
</feature>